<dbReference type="PANTHER" id="PTHR33911">
    <property type="entry name" value="RRNA-PROCESSING PROTEIN EFG1"/>
    <property type="match status" value="1"/>
</dbReference>
<keyword evidence="5" id="KW-0698">rRNA processing</keyword>
<dbReference type="GO" id="GO:0030688">
    <property type="term" value="C:preribosome, small subunit precursor"/>
    <property type="evidence" value="ECO:0007669"/>
    <property type="project" value="TreeGrafter"/>
</dbReference>
<feature type="compositionally biased region" description="Low complexity" evidence="9">
    <location>
        <begin position="250"/>
        <end position="268"/>
    </location>
</feature>
<feature type="region of interest" description="Disordered" evidence="9">
    <location>
        <begin position="205"/>
        <end position="295"/>
    </location>
</feature>
<organism evidence="10 11">
    <name type="scientific">Trametes pubescens</name>
    <name type="common">White-rot fungus</name>
    <dbReference type="NCBI Taxonomy" id="154538"/>
    <lineage>
        <taxon>Eukaryota</taxon>
        <taxon>Fungi</taxon>
        <taxon>Dikarya</taxon>
        <taxon>Basidiomycota</taxon>
        <taxon>Agaricomycotina</taxon>
        <taxon>Agaricomycetes</taxon>
        <taxon>Polyporales</taxon>
        <taxon>Polyporaceae</taxon>
        <taxon>Trametes</taxon>
    </lineage>
</organism>
<comment type="subcellular location">
    <subcellularLocation>
        <location evidence="1">Nucleus</location>
        <location evidence="1">Nucleolus</location>
    </subcellularLocation>
</comment>
<protein>
    <recommendedName>
        <fullName evidence="3">rRNA-processing protein EFG1</fullName>
    </recommendedName>
    <alternativeName>
        <fullName evidence="4">rRNA-processing protein efg1</fullName>
    </alternativeName>
</protein>
<feature type="region of interest" description="Disordered" evidence="9">
    <location>
        <begin position="1"/>
        <end position="47"/>
    </location>
</feature>
<evidence type="ECO:0000256" key="1">
    <source>
        <dbReference type="ARBA" id="ARBA00004604"/>
    </source>
</evidence>
<feature type="compositionally biased region" description="Basic and acidic residues" evidence="9">
    <location>
        <begin position="179"/>
        <end position="193"/>
    </location>
</feature>
<proteinExistence type="inferred from homology"/>
<feature type="compositionally biased region" description="Acidic residues" evidence="9">
    <location>
        <begin position="269"/>
        <end position="295"/>
    </location>
</feature>
<dbReference type="Proteomes" id="UP000184267">
    <property type="component" value="Unassembled WGS sequence"/>
</dbReference>
<feature type="compositionally biased region" description="Low complexity" evidence="9">
    <location>
        <begin position="10"/>
        <end position="22"/>
    </location>
</feature>
<evidence type="ECO:0000313" key="11">
    <source>
        <dbReference type="Proteomes" id="UP000184267"/>
    </source>
</evidence>
<accession>A0A1M2VLA1</accession>
<feature type="compositionally biased region" description="Basic and acidic residues" evidence="9">
    <location>
        <begin position="237"/>
        <end position="249"/>
    </location>
</feature>
<dbReference type="GO" id="GO:0005730">
    <property type="term" value="C:nucleolus"/>
    <property type="evidence" value="ECO:0007669"/>
    <property type="project" value="UniProtKB-SubCell"/>
</dbReference>
<evidence type="ECO:0000256" key="8">
    <source>
        <dbReference type="SAM" id="Coils"/>
    </source>
</evidence>
<dbReference type="InterPro" id="IPR050786">
    <property type="entry name" value="EFG1_rRNA-proc"/>
</dbReference>
<sequence length="295" mass="32908">MAPSRKAAVSDPSSSKPSTSTPQKNHSKRPQHKKHPAPPEASNALPGVQKIKAALRQTRRLLAKDNLAADVRVATERRLKSLEGDLEKAEQGRLERAMATRYHKIKFFERQKVSRKIQQTKRKLAAATEKAERKKWEAHLAELRVDLSYIVHYPKTKKYISLFPPEVRNAKEGQSVADAAREAKEKSETDRQREEIRTWMREQMDSGVLSWEPEVELEKSERRAGSASKAAPTMEVQETKKSKAKKNDQKGASTAKGAKAGGVANDDFFGADDGEDEDSSSEGGESDGDIDMDED</sequence>
<evidence type="ECO:0000313" key="10">
    <source>
        <dbReference type="EMBL" id="OJT08375.1"/>
    </source>
</evidence>
<dbReference type="Pfam" id="PF10153">
    <property type="entry name" value="Efg1"/>
    <property type="match status" value="1"/>
</dbReference>
<evidence type="ECO:0000256" key="3">
    <source>
        <dbReference type="ARBA" id="ARBA00018689"/>
    </source>
</evidence>
<feature type="region of interest" description="Disordered" evidence="9">
    <location>
        <begin position="171"/>
        <end position="193"/>
    </location>
</feature>
<dbReference type="PANTHER" id="PTHR33911:SF1">
    <property type="entry name" value="RRNA-PROCESSING PROTEIN EFG1"/>
    <property type="match status" value="1"/>
</dbReference>
<reference evidence="10 11" key="1">
    <citation type="submission" date="2016-10" db="EMBL/GenBank/DDBJ databases">
        <title>Genome sequence of the basidiomycete white-rot fungus Trametes pubescens.</title>
        <authorList>
            <person name="Makela M.R."/>
            <person name="Granchi Z."/>
            <person name="Peng M."/>
            <person name="De Vries R.P."/>
            <person name="Grigoriev I."/>
            <person name="Riley R."/>
            <person name="Hilden K."/>
        </authorList>
    </citation>
    <scope>NUCLEOTIDE SEQUENCE [LARGE SCALE GENOMIC DNA]</scope>
    <source>
        <strain evidence="10 11">FBCC735</strain>
    </source>
</reference>
<comment type="similarity">
    <text evidence="2">Belongs to the EFG1 family.</text>
</comment>
<comment type="caution">
    <text evidence="10">The sequence shown here is derived from an EMBL/GenBank/DDBJ whole genome shotgun (WGS) entry which is preliminary data.</text>
</comment>
<keyword evidence="6 8" id="KW-0175">Coiled coil</keyword>
<feature type="coiled-coil region" evidence="8">
    <location>
        <begin position="72"/>
        <end position="137"/>
    </location>
</feature>
<keyword evidence="11" id="KW-1185">Reference proteome</keyword>
<evidence type="ECO:0000256" key="4">
    <source>
        <dbReference type="ARBA" id="ARBA00019827"/>
    </source>
</evidence>
<dbReference type="GO" id="GO:0000462">
    <property type="term" value="P:maturation of SSU-rRNA from tricistronic rRNA transcript (SSU-rRNA, 5.8S rRNA, LSU-rRNA)"/>
    <property type="evidence" value="ECO:0007669"/>
    <property type="project" value="TreeGrafter"/>
</dbReference>
<dbReference type="AlphaFoldDB" id="A0A1M2VLA1"/>
<name>A0A1M2VLA1_TRAPU</name>
<dbReference type="STRING" id="154538.A0A1M2VLA1"/>
<evidence type="ECO:0000256" key="6">
    <source>
        <dbReference type="ARBA" id="ARBA00023054"/>
    </source>
</evidence>
<dbReference type="OMA" id="KCMEEGT"/>
<evidence type="ECO:0000256" key="9">
    <source>
        <dbReference type="SAM" id="MobiDB-lite"/>
    </source>
</evidence>
<gene>
    <name evidence="10" type="ORF">TRAPUB_714</name>
</gene>
<dbReference type="EMBL" id="MNAD01001045">
    <property type="protein sequence ID" value="OJT08375.1"/>
    <property type="molecule type" value="Genomic_DNA"/>
</dbReference>
<evidence type="ECO:0000256" key="2">
    <source>
        <dbReference type="ARBA" id="ARBA00006916"/>
    </source>
</evidence>
<keyword evidence="7" id="KW-0539">Nucleus</keyword>
<dbReference type="OrthoDB" id="47732at2759"/>
<dbReference type="InterPro" id="IPR019310">
    <property type="entry name" value="Efg1"/>
</dbReference>
<evidence type="ECO:0000256" key="7">
    <source>
        <dbReference type="ARBA" id="ARBA00023242"/>
    </source>
</evidence>
<feature type="compositionally biased region" description="Basic residues" evidence="9">
    <location>
        <begin position="25"/>
        <end position="36"/>
    </location>
</feature>
<evidence type="ECO:0000256" key="5">
    <source>
        <dbReference type="ARBA" id="ARBA00022552"/>
    </source>
</evidence>